<dbReference type="InterPro" id="IPR050315">
    <property type="entry name" value="FAD-oxidoreductase_2"/>
</dbReference>
<organism evidence="6 7">
    <name type="scientific">Oenococcus alcoholitolerans</name>
    <dbReference type="NCBI Taxonomy" id="931074"/>
    <lineage>
        <taxon>Bacteria</taxon>
        <taxon>Bacillati</taxon>
        <taxon>Bacillota</taxon>
        <taxon>Bacilli</taxon>
        <taxon>Lactobacillales</taxon>
        <taxon>Lactobacillaceae</taxon>
        <taxon>Oenococcus</taxon>
    </lineage>
</organism>
<dbReference type="Gene3D" id="3.50.50.60">
    <property type="entry name" value="FAD/NAD(P)-binding domain"/>
    <property type="match status" value="1"/>
</dbReference>
<protein>
    <recommendedName>
        <fullName evidence="5">FAD-dependent oxidoreductase 2 FAD-binding domain-containing protein</fullName>
    </recommendedName>
</protein>
<evidence type="ECO:0000256" key="2">
    <source>
        <dbReference type="ARBA" id="ARBA00022630"/>
    </source>
</evidence>
<dbReference type="InterPro" id="IPR003953">
    <property type="entry name" value="FAD-dep_OxRdtase_2_FAD-bd"/>
</dbReference>
<keyword evidence="2" id="KW-0285">Flavoprotein</keyword>
<evidence type="ECO:0000259" key="5">
    <source>
        <dbReference type="Pfam" id="PF00890"/>
    </source>
</evidence>
<dbReference type="Pfam" id="PF00890">
    <property type="entry name" value="FAD_binding_2"/>
    <property type="match status" value="1"/>
</dbReference>
<comment type="caution">
    <text evidence="6">The sequence shown here is derived from an EMBL/GenBank/DDBJ whole genome shotgun (WGS) entry which is preliminary data.</text>
</comment>
<dbReference type="EMBL" id="AXCV01000514">
    <property type="protein sequence ID" value="KGO22810.1"/>
    <property type="molecule type" value="Genomic_DNA"/>
</dbReference>
<comment type="cofactor">
    <cofactor evidence="1">
        <name>FAD</name>
        <dbReference type="ChEBI" id="CHEBI:57692"/>
    </cofactor>
</comment>
<keyword evidence="4" id="KW-0560">Oxidoreductase</keyword>
<accession>A0ABR4XP05</accession>
<sequence length="241" mass="27258">MEIKEPISYNKVHRDPDFQAFANGLSPEYPEFKGSDTIDLTTVHDGYFDASLWKVLRHQVEKRSNKIDLWLDSPALHLIQNSKNKVIEGVQINRKGQKVNVKANNGVVLSLGGFENEPDYIQNFIGVPKLKVIGTLYNKGDGIKMVQEVGAALWHLHSYEGFGFNGGFTFDDPDEQRGKFILSPWPELSSGSIFIAADDGSRYIREDENGRHGHIYDHGSWKTPTVFSHPHLIFDQAQFDV</sequence>
<dbReference type="Gene3D" id="3.90.700.10">
    <property type="entry name" value="Succinate dehydrogenase/fumarate reductase flavoprotein, catalytic domain"/>
    <property type="match status" value="1"/>
</dbReference>
<evidence type="ECO:0000256" key="3">
    <source>
        <dbReference type="ARBA" id="ARBA00022827"/>
    </source>
</evidence>
<dbReference type="SUPFAM" id="SSF51905">
    <property type="entry name" value="FAD/NAD(P)-binding domain"/>
    <property type="match status" value="1"/>
</dbReference>
<evidence type="ECO:0000313" key="6">
    <source>
        <dbReference type="EMBL" id="KGO22810.1"/>
    </source>
</evidence>
<evidence type="ECO:0000256" key="1">
    <source>
        <dbReference type="ARBA" id="ARBA00001974"/>
    </source>
</evidence>
<dbReference type="InterPro" id="IPR027477">
    <property type="entry name" value="Succ_DH/fumarate_Rdtase_cat_sf"/>
</dbReference>
<dbReference type="PANTHER" id="PTHR43400:SF7">
    <property type="entry name" value="FAD-DEPENDENT OXIDOREDUCTASE 2 FAD BINDING DOMAIN-CONTAINING PROTEIN"/>
    <property type="match status" value="1"/>
</dbReference>
<dbReference type="InterPro" id="IPR036188">
    <property type="entry name" value="FAD/NAD-bd_sf"/>
</dbReference>
<evidence type="ECO:0000256" key="4">
    <source>
        <dbReference type="ARBA" id="ARBA00023002"/>
    </source>
</evidence>
<feature type="non-terminal residue" evidence="6">
    <location>
        <position position="241"/>
    </location>
</feature>
<evidence type="ECO:0000313" key="7">
    <source>
        <dbReference type="Proteomes" id="UP000030023"/>
    </source>
</evidence>
<dbReference type="Proteomes" id="UP000030023">
    <property type="component" value="Unassembled WGS sequence"/>
</dbReference>
<feature type="domain" description="FAD-dependent oxidoreductase 2 FAD-binding" evidence="5">
    <location>
        <begin position="52"/>
        <end position="153"/>
    </location>
</feature>
<dbReference type="PANTHER" id="PTHR43400">
    <property type="entry name" value="FUMARATE REDUCTASE"/>
    <property type="match status" value="1"/>
</dbReference>
<reference evidence="6 7" key="1">
    <citation type="journal article" date="2014" name="Antonie Van Leeuwenhoek">
        <title>Oenococcus alcoholitolerans sp. nov., a lactic acid bacteria isolated from cachaca and ethanol fermentation processes.</title>
        <authorList>
            <person name="Badotti F."/>
            <person name="Moreira A.P."/>
            <person name="Tonon L.A."/>
            <person name="de Lucena B.T."/>
            <person name="Gomes Fde C."/>
            <person name="Kruger R."/>
            <person name="Thompson C.C."/>
            <person name="de Morais M.A.Jr."/>
            <person name="Rosa C.A."/>
            <person name="Thompson F.L."/>
        </authorList>
    </citation>
    <scope>NUCLEOTIDE SEQUENCE [LARGE SCALE GENOMIC DNA]</scope>
    <source>
        <strain evidence="6 7">UFRJ-M7.2.18</strain>
    </source>
</reference>
<proteinExistence type="predicted"/>
<keyword evidence="3" id="KW-0274">FAD</keyword>
<gene>
    <name evidence="6" type="ORF">Q757_08860</name>
</gene>
<keyword evidence="7" id="KW-1185">Reference proteome</keyword>
<name>A0ABR4XP05_9LACO</name>